<feature type="transmembrane region" description="Helical" evidence="5">
    <location>
        <begin position="176"/>
        <end position="193"/>
    </location>
</feature>
<feature type="domain" description="O-antigen ligase-related" evidence="6">
    <location>
        <begin position="302"/>
        <end position="441"/>
    </location>
</feature>
<feature type="transmembrane region" description="Helical" evidence="5">
    <location>
        <begin position="426"/>
        <end position="450"/>
    </location>
</feature>
<evidence type="ECO:0000256" key="2">
    <source>
        <dbReference type="ARBA" id="ARBA00022692"/>
    </source>
</evidence>
<dbReference type="PANTHER" id="PTHR37422">
    <property type="entry name" value="TEICHURONIC ACID BIOSYNTHESIS PROTEIN TUAE"/>
    <property type="match status" value="1"/>
</dbReference>
<feature type="transmembrane region" description="Helical" evidence="5">
    <location>
        <begin position="80"/>
        <end position="103"/>
    </location>
</feature>
<dbReference type="PANTHER" id="PTHR37422:SF13">
    <property type="entry name" value="LIPOPOLYSACCHARIDE BIOSYNTHESIS PROTEIN PA4999-RELATED"/>
    <property type="match status" value="1"/>
</dbReference>
<evidence type="ECO:0000313" key="7">
    <source>
        <dbReference type="EMBL" id="HGB14556.1"/>
    </source>
</evidence>
<dbReference type="InterPro" id="IPR011990">
    <property type="entry name" value="TPR-like_helical_dom_sf"/>
</dbReference>
<dbReference type="GO" id="GO:0016020">
    <property type="term" value="C:membrane"/>
    <property type="evidence" value="ECO:0007669"/>
    <property type="project" value="UniProtKB-SubCell"/>
</dbReference>
<evidence type="ECO:0000256" key="5">
    <source>
        <dbReference type="SAM" id="Phobius"/>
    </source>
</evidence>
<feature type="transmembrane region" description="Helical" evidence="5">
    <location>
        <begin position="319"/>
        <end position="336"/>
    </location>
</feature>
<accession>A0A7C3WQF7</accession>
<feature type="transmembrane region" description="Helical" evidence="5">
    <location>
        <begin position="115"/>
        <end position="134"/>
    </location>
</feature>
<evidence type="ECO:0000256" key="3">
    <source>
        <dbReference type="ARBA" id="ARBA00022989"/>
    </source>
</evidence>
<keyword evidence="4 5" id="KW-0472">Membrane</keyword>
<evidence type="ECO:0000259" key="6">
    <source>
        <dbReference type="Pfam" id="PF04932"/>
    </source>
</evidence>
<dbReference type="InterPro" id="IPR007016">
    <property type="entry name" value="O-antigen_ligase-rel_domated"/>
</dbReference>
<feature type="transmembrane region" description="Helical" evidence="5">
    <location>
        <begin position="295"/>
        <end position="313"/>
    </location>
</feature>
<name>A0A7C3WQF7_9BACT</name>
<feature type="transmembrane region" description="Helical" evidence="5">
    <location>
        <begin position="246"/>
        <end position="264"/>
    </location>
</feature>
<proteinExistence type="predicted"/>
<dbReference type="EMBL" id="DTHB01000041">
    <property type="protein sequence ID" value="HGB14556.1"/>
    <property type="molecule type" value="Genomic_DNA"/>
</dbReference>
<keyword evidence="7" id="KW-0436">Ligase</keyword>
<dbReference type="InterPro" id="IPR051533">
    <property type="entry name" value="WaaL-like"/>
</dbReference>
<dbReference type="Pfam" id="PF04932">
    <property type="entry name" value="Wzy_C"/>
    <property type="match status" value="1"/>
</dbReference>
<comment type="subcellular location">
    <subcellularLocation>
        <location evidence="1">Membrane</location>
        <topology evidence="1">Multi-pass membrane protein</topology>
    </subcellularLocation>
</comment>
<feature type="transmembrane region" description="Helical" evidence="5">
    <location>
        <begin position="55"/>
        <end position="74"/>
    </location>
</feature>
<evidence type="ECO:0000256" key="4">
    <source>
        <dbReference type="ARBA" id="ARBA00023136"/>
    </source>
</evidence>
<feature type="transmembrane region" description="Helical" evidence="5">
    <location>
        <begin position="488"/>
        <end position="506"/>
    </location>
</feature>
<dbReference type="GO" id="GO:0016874">
    <property type="term" value="F:ligase activity"/>
    <property type="evidence" value="ECO:0007669"/>
    <property type="project" value="UniProtKB-KW"/>
</dbReference>
<evidence type="ECO:0000256" key="1">
    <source>
        <dbReference type="ARBA" id="ARBA00004141"/>
    </source>
</evidence>
<gene>
    <name evidence="7" type="ORF">ENV62_04900</name>
</gene>
<feature type="transmembrane region" description="Helical" evidence="5">
    <location>
        <begin position="200"/>
        <end position="218"/>
    </location>
</feature>
<feature type="transmembrane region" description="Helical" evidence="5">
    <location>
        <begin position="462"/>
        <end position="482"/>
    </location>
</feature>
<feature type="transmembrane region" description="Helical" evidence="5">
    <location>
        <begin position="343"/>
        <end position="361"/>
    </location>
</feature>
<dbReference type="Gene3D" id="1.25.40.10">
    <property type="entry name" value="Tetratricopeptide repeat domain"/>
    <property type="match status" value="1"/>
</dbReference>
<comment type="caution">
    <text evidence="7">The sequence shown here is derived from an EMBL/GenBank/DDBJ whole genome shotgun (WGS) entry which is preliminary data.</text>
</comment>
<keyword evidence="3 5" id="KW-1133">Transmembrane helix</keyword>
<dbReference type="AlphaFoldDB" id="A0A7C3WQF7"/>
<organism evidence="7">
    <name type="scientific">Desulfobacca acetoxidans</name>
    <dbReference type="NCBI Taxonomy" id="60893"/>
    <lineage>
        <taxon>Bacteria</taxon>
        <taxon>Pseudomonadati</taxon>
        <taxon>Thermodesulfobacteriota</taxon>
        <taxon>Desulfobaccia</taxon>
        <taxon>Desulfobaccales</taxon>
        <taxon>Desulfobaccaceae</taxon>
        <taxon>Desulfobacca</taxon>
    </lineage>
</organism>
<feature type="transmembrane region" description="Helical" evidence="5">
    <location>
        <begin position="527"/>
        <end position="553"/>
    </location>
</feature>
<keyword evidence="2 5" id="KW-0812">Transmembrane</keyword>
<protein>
    <submittedName>
        <fullName evidence="7">O-antigen ligase domain-containing protein</fullName>
    </submittedName>
</protein>
<sequence>MPFIGRKKLCSFRDAMSVLGSEKKGKREAALKPRSAIFIRAVSPLSQEVSWGQRALLGAAVSLLIFAPLAYGAVHPWSYYPLGLAAALLSLILLGQGLIHLGITPPPWLVWPRPPLWWAALGFMGLVLLQTIPLPRVLVGFISPRAIHLRALGNGYGLADFLPLSLNPYATLLEALKLWPALVLFYLLIYAVSSRTQLKGLAGCLLAVGLFEAIYGFWQFRSSLIWGWKNPYTGLRLCGTFINSDHLASFLTTVTLLGFGLFLAERRKAPPLPEGLSGRERLRRWSRAEYLEPRLRNGAWLFLVLLLAVALIFTGSRGGMLSLTVGFAVLGGLAWSRQAEKGHWYFIGAFVAVAVLYSLFLGSSPYLGRFLDLDHRARYFAFQGALALWREFPVLGAGLGTFGEPFYRFQPAELRGIRYLQTHSDWLQLLAETGLLGFLLLAGAWLWFFLHLTKKWRERQDPFVRGLGLGGLAGLAAGAFHALGEFPFHIPGFALTYAGMAALTYLTVHHHQVPEHFSYASLTPGKYLRAATWLLLGLMGLQLGFMVRAWHWWQAERAAPTELDSTRPVPTLTAEDFRRALACNPWNSRYYAGLAQALEAENPGPAADRGDVAGLLRQAIQRAPAEWTHRFRLGEFYLNNYQQGPEFLAAALKEFSAAVALFPESGFLHYRLAAALDWAEKYYSGLVPSELRGRSGYHREYALTLEPRLGKALTAKP</sequence>
<reference evidence="7" key="1">
    <citation type="journal article" date="2020" name="mSystems">
        <title>Genome- and Community-Level Interaction Insights into Carbon Utilization and Element Cycling Functions of Hydrothermarchaeota in Hydrothermal Sediment.</title>
        <authorList>
            <person name="Zhou Z."/>
            <person name="Liu Y."/>
            <person name="Xu W."/>
            <person name="Pan J."/>
            <person name="Luo Z.H."/>
            <person name="Li M."/>
        </authorList>
    </citation>
    <scope>NUCLEOTIDE SEQUENCE [LARGE SCALE GENOMIC DNA]</scope>
    <source>
        <strain evidence="7">SpSt-776</strain>
    </source>
</reference>